<keyword evidence="4" id="KW-0480">Metal-thiolate cluster</keyword>
<comment type="similarity">
    <text evidence="1">Belongs to the metallothionein superfamily. Type 13 family.</text>
</comment>
<sequence length="69" mass="7393">MAVKKCACESECCKDFCQCGTTCVPNCSGGEKCKCGRNTENTQCKSCSENCKCGTTCTCEKSKCTCEKC</sequence>
<dbReference type="AlphaFoldDB" id="A0AA35NE89"/>
<dbReference type="Pfam" id="PF12809">
    <property type="entry name" value="Metallothi_Euk2"/>
    <property type="match status" value="1"/>
</dbReference>
<evidence type="ECO:0000256" key="5">
    <source>
        <dbReference type="ARBA" id="ARBA00023008"/>
    </source>
</evidence>
<evidence type="ECO:0000256" key="2">
    <source>
        <dbReference type="ARBA" id="ARBA00020870"/>
    </source>
</evidence>
<evidence type="ECO:0000256" key="1">
    <source>
        <dbReference type="ARBA" id="ARBA00009139"/>
    </source>
</evidence>
<gene>
    <name evidence="7" type="primary">SMKI15G1880</name>
    <name evidence="7" type="ORF">SMKI_15G1880</name>
</gene>
<comment type="function">
    <text evidence="6">Critical role in copper (specific) homeostasis and detoxification. May protect by directly chelating and sequestering copper ions.</text>
</comment>
<evidence type="ECO:0000256" key="4">
    <source>
        <dbReference type="ARBA" id="ARBA00022851"/>
    </source>
</evidence>
<organism evidence="7 8">
    <name type="scientific">Saccharomyces mikatae IFO 1815</name>
    <dbReference type="NCBI Taxonomy" id="226126"/>
    <lineage>
        <taxon>Eukaryota</taxon>
        <taxon>Fungi</taxon>
        <taxon>Dikarya</taxon>
        <taxon>Ascomycota</taxon>
        <taxon>Saccharomycotina</taxon>
        <taxon>Saccharomycetes</taxon>
        <taxon>Saccharomycetales</taxon>
        <taxon>Saccharomycetaceae</taxon>
        <taxon>Saccharomyces</taxon>
    </lineage>
</organism>
<proteinExistence type="inferred from homology"/>
<protein>
    <recommendedName>
        <fullName evidence="2">Metallothionein-like protein CRS5</fullName>
    </recommendedName>
</protein>
<evidence type="ECO:0000313" key="8">
    <source>
        <dbReference type="Proteomes" id="UP001161438"/>
    </source>
</evidence>
<evidence type="ECO:0000313" key="7">
    <source>
        <dbReference type="EMBL" id="CAI4036347.1"/>
    </source>
</evidence>
<dbReference type="GO" id="GO:0046872">
    <property type="term" value="F:metal ion binding"/>
    <property type="evidence" value="ECO:0007669"/>
    <property type="project" value="UniProtKB-KW"/>
</dbReference>
<keyword evidence="5" id="KW-0186">Copper</keyword>
<keyword evidence="3" id="KW-0479">Metal-binding</keyword>
<name>A0AA35NE89_SACMI</name>
<evidence type="ECO:0000256" key="6">
    <source>
        <dbReference type="ARBA" id="ARBA00025572"/>
    </source>
</evidence>
<reference evidence="7" key="1">
    <citation type="submission" date="2022-10" db="EMBL/GenBank/DDBJ databases">
        <authorList>
            <person name="Byrne P K."/>
        </authorList>
    </citation>
    <scope>NUCLEOTIDE SEQUENCE</scope>
    <source>
        <strain evidence="7">IFO1815</strain>
    </source>
</reference>
<accession>A0AA35NE89</accession>
<evidence type="ECO:0000256" key="3">
    <source>
        <dbReference type="ARBA" id="ARBA00022723"/>
    </source>
</evidence>
<keyword evidence="8" id="KW-1185">Reference proteome</keyword>
<dbReference type="GeneID" id="80921255"/>
<dbReference type="EMBL" id="OX365771">
    <property type="protein sequence ID" value="CAI4036347.1"/>
    <property type="molecule type" value="Genomic_DNA"/>
</dbReference>
<dbReference type="Proteomes" id="UP001161438">
    <property type="component" value="Chromosome 15"/>
</dbReference>
<dbReference type="InterPro" id="IPR035715">
    <property type="entry name" value="Crs5"/>
</dbReference>
<dbReference type="RefSeq" id="XP_056079467.1">
    <property type="nucleotide sequence ID" value="XM_056225671.1"/>
</dbReference>